<dbReference type="EMBL" id="JACJIA010000002">
    <property type="protein sequence ID" value="MBA8950772.1"/>
    <property type="molecule type" value="Genomic_DNA"/>
</dbReference>
<sequence>MNAAPAIGPPLAVVLVLLTAAGAVLVRLGGLRLSREIAVASARATAQLAVVSLLIAAVLRHAGWTALFVVGMVTVAAATSARRVTGTSRATPWTAVPIAAGAAPVLALLLVSTLVPPRPVAILPLAGILIGGAMTATALTGRHGLDELRKRRGEYEGGLALGLPPRDAALEVCRDSARLALIPALDQTRTVGLVTLPGAFVGVLLGGADPLQAGATQLLVLIGLLVAEPIAALLTLWLVATGRLTDRRTP</sequence>
<comment type="subcellular location">
    <subcellularLocation>
        <location evidence="1">Membrane</location>
        <topology evidence="1">Multi-pass membrane protein</topology>
    </subcellularLocation>
</comment>
<evidence type="ECO:0000256" key="5">
    <source>
        <dbReference type="ARBA" id="ARBA00023136"/>
    </source>
</evidence>
<proteinExistence type="inferred from homology"/>
<dbReference type="InterPro" id="IPR005226">
    <property type="entry name" value="UPF0014_fam"/>
</dbReference>
<keyword evidence="8" id="KW-1185">Reference proteome</keyword>
<dbReference type="Proteomes" id="UP000572680">
    <property type="component" value="Unassembled WGS sequence"/>
</dbReference>
<dbReference type="PANTHER" id="PTHR30028:SF0">
    <property type="entry name" value="PROTEIN ALUMINUM SENSITIVE 3"/>
    <property type="match status" value="1"/>
</dbReference>
<evidence type="ECO:0000256" key="4">
    <source>
        <dbReference type="ARBA" id="ARBA00022989"/>
    </source>
</evidence>
<comment type="similarity">
    <text evidence="2">Belongs to the UPF0014 family.</text>
</comment>
<evidence type="ECO:0000256" key="2">
    <source>
        <dbReference type="ARBA" id="ARBA00005268"/>
    </source>
</evidence>
<feature type="transmembrane region" description="Helical" evidence="6">
    <location>
        <begin position="6"/>
        <end position="26"/>
    </location>
</feature>
<evidence type="ECO:0000256" key="6">
    <source>
        <dbReference type="SAM" id="Phobius"/>
    </source>
</evidence>
<dbReference type="PANTHER" id="PTHR30028">
    <property type="entry name" value="UPF0014 INNER MEMBRANE PROTEIN YBBM-RELATED"/>
    <property type="match status" value="1"/>
</dbReference>
<keyword evidence="5 6" id="KW-0472">Membrane</keyword>
<evidence type="ECO:0000256" key="3">
    <source>
        <dbReference type="ARBA" id="ARBA00022692"/>
    </source>
</evidence>
<keyword evidence="4 6" id="KW-1133">Transmembrane helix</keyword>
<name>A0A7W3QKT6_ACTNM</name>
<evidence type="ECO:0000256" key="1">
    <source>
        <dbReference type="ARBA" id="ARBA00004141"/>
    </source>
</evidence>
<feature type="transmembrane region" description="Helical" evidence="6">
    <location>
        <begin position="64"/>
        <end position="81"/>
    </location>
</feature>
<keyword evidence="3 6" id="KW-0812">Transmembrane</keyword>
<comment type="caution">
    <text evidence="7">The sequence shown here is derived from an EMBL/GenBank/DDBJ whole genome shotgun (WGS) entry which is preliminary data.</text>
</comment>
<evidence type="ECO:0000313" key="8">
    <source>
        <dbReference type="Proteomes" id="UP000572680"/>
    </source>
</evidence>
<evidence type="ECO:0000313" key="7">
    <source>
        <dbReference type="EMBL" id="MBA8950772.1"/>
    </source>
</evidence>
<reference evidence="7 8" key="1">
    <citation type="submission" date="2020-08" db="EMBL/GenBank/DDBJ databases">
        <title>Genomic Encyclopedia of Type Strains, Phase IV (KMG-IV): sequencing the most valuable type-strain genomes for metagenomic binning, comparative biology and taxonomic classification.</title>
        <authorList>
            <person name="Goeker M."/>
        </authorList>
    </citation>
    <scope>NUCLEOTIDE SEQUENCE [LARGE SCALE GENOMIC DNA]</scope>
    <source>
        <strain evidence="7 8">DSM 44197</strain>
    </source>
</reference>
<dbReference type="GO" id="GO:0005886">
    <property type="term" value="C:plasma membrane"/>
    <property type="evidence" value="ECO:0007669"/>
    <property type="project" value="TreeGrafter"/>
</dbReference>
<organism evidence="7 8">
    <name type="scientific">Actinomadura namibiensis</name>
    <dbReference type="NCBI Taxonomy" id="182080"/>
    <lineage>
        <taxon>Bacteria</taxon>
        <taxon>Bacillati</taxon>
        <taxon>Actinomycetota</taxon>
        <taxon>Actinomycetes</taxon>
        <taxon>Streptosporangiales</taxon>
        <taxon>Thermomonosporaceae</taxon>
        <taxon>Actinomadura</taxon>
    </lineage>
</organism>
<accession>A0A7W3QKT6</accession>
<protein>
    <submittedName>
        <fullName evidence="7">Putative ABC transport system permease protein</fullName>
    </submittedName>
</protein>
<dbReference type="Pfam" id="PF03649">
    <property type="entry name" value="UPF0014"/>
    <property type="match status" value="1"/>
</dbReference>
<feature type="transmembrane region" description="Helical" evidence="6">
    <location>
        <begin position="38"/>
        <end position="58"/>
    </location>
</feature>
<dbReference type="AlphaFoldDB" id="A0A7W3QKT6"/>
<gene>
    <name evidence="7" type="ORF">HNR61_002385</name>
</gene>
<feature type="transmembrane region" description="Helical" evidence="6">
    <location>
        <begin position="190"/>
        <end position="208"/>
    </location>
</feature>
<feature type="transmembrane region" description="Helical" evidence="6">
    <location>
        <begin position="93"/>
        <end position="115"/>
    </location>
</feature>
<feature type="transmembrane region" description="Helical" evidence="6">
    <location>
        <begin position="121"/>
        <end position="141"/>
    </location>
</feature>
<dbReference type="RefSeq" id="WP_182843118.1">
    <property type="nucleotide sequence ID" value="NZ_BAAALP010000023.1"/>
</dbReference>
<feature type="transmembrane region" description="Helical" evidence="6">
    <location>
        <begin position="214"/>
        <end position="240"/>
    </location>
</feature>